<gene>
    <name evidence="2" type="ORF">F3W81_19975</name>
</gene>
<keyword evidence="3" id="KW-1185">Reference proteome</keyword>
<evidence type="ECO:0000313" key="3">
    <source>
        <dbReference type="Proteomes" id="UP000594118"/>
    </source>
</evidence>
<feature type="transmembrane region" description="Helical" evidence="1">
    <location>
        <begin position="12"/>
        <end position="32"/>
    </location>
</feature>
<organism evidence="2 3">
    <name type="scientific">Pseudooceanicola spongiae</name>
    <dbReference type="NCBI Taxonomy" id="2613965"/>
    <lineage>
        <taxon>Bacteria</taxon>
        <taxon>Pseudomonadati</taxon>
        <taxon>Pseudomonadota</taxon>
        <taxon>Alphaproteobacteria</taxon>
        <taxon>Rhodobacterales</taxon>
        <taxon>Paracoccaceae</taxon>
        <taxon>Pseudooceanicola</taxon>
    </lineage>
</organism>
<protein>
    <submittedName>
        <fullName evidence="2">Uncharacterized protein</fullName>
    </submittedName>
</protein>
<reference evidence="2 3" key="1">
    <citation type="submission" date="2019-10" db="EMBL/GenBank/DDBJ databases">
        <title>Pseudopuniceibacterium sp. HQ09 islated from Antarctica.</title>
        <authorList>
            <person name="Liao L."/>
            <person name="Su S."/>
            <person name="Chen B."/>
            <person name="Yu Y."/>
        </authorList>
    </citation>
    <scope>NUCLEOTIDE SEQUENCE [LARGE SCALE GENOMIC DNA]</scope>
    <source>
        <strain evidence="2 3">HQ09</strain>
    </source>
</reference>
<dbReference type="AlphaFoldDB" id="A0A7L9WT59"/>
<name>A0A7L9WT59_9RHOB</name>
<feature type="transmembrane region" description="Helical" evidence="1">
    <location>
        <begin position="38"/>
        <end position="58"/>
    </location>
</feature>
<evidence type="ECO:0000313" key="2">
    <source>
        <dbReference type="EMBL" id="QOL82907.1"/>
    </source>
</evidence>
<accession>A0A7L9WT59</accession>
<keyword evidence="1" id="KW-1133">Transmembrane helix</keyword>
<proteinExistence type="predicted"/>
<dbReference type="RefSeq" id="WP_193081287.1">
    <property type="nucleotide sequence ID" value="NZ_CP045201.1"/>
</dbReference>
<dbReference type="KEGG" id="pshq:F3W81_19975"/>
<dbReference type="EMBL" id="CP045201">
    <property type="protein sequence ID" value="QOL82907.1"/>
    <property type="molecule type" value="Genomic_DNA"/>
</dbReference>
<dbReference type="Proteomes" id="UP000594118">
    <property type="component" value="Chromosome"/>
</dbReference>
<sequence length="174" mass="18779">MILIRPEARRAVARWREALFGLAVTGVGVWWMLISYGLVFWISGVISLAGLAMVAAGVQQGRFRTMAGGPGVVRIDEGQIGYFGPFTGGAVALSEISRLTLDPNVTPPSWRLSQIGQPDLLIPLNAEGADALFDVFAALPGISTSKLVSEVQRAVSGQKSAPVIIWQRRQLWLH</sequence>
<evidence type="ECO:0000256" key="1">
    <source>
        <dbReference type="SAM" id="Phobius"/>
    </source>
</evidence>
<keyword evidence="1" id="KW-0472">Membrane</keyword>
<keyword evidence="1" id="KW-0812">Transmembrane</keyword>